<dbReference type="AlphaFoldDB" id="A0A318NI62"/>
<name>A0A318NI62_9ACTN</name>
<evidence type="ECO:0000313" key="10">
    <source>
        <dbReference type="EMBL" id="PYC68448.1"/>
    </source>
</evidence>
<keyword evidence="5 8" id="KW-1133">Transmembrane helix</keyword>
<dbReference type="PANTHER" id="PTHR23514:SF3">
    <property type="entry name" value="BYPASS OF STOP CODON PROTEIN 6"/>
    <property type="match status" value="1"/>
</dbReference>
<dbReference type="GO" id="GO:0022857">
    <property type="term" value="F:transmembrane transporter activity"/>
    <property type="evidence" value="ECO:0007669"/>
    <property type="project" value="InterPro"/>
</dbReference>
<feature type="transmembrane region" description="Helical" evidence="8">
    <location>
        <begin position="314"/>
        <end position="338"/>
    </location>
</feature>
<evidence type="ECO:0000256" key="8">
    <source>
        <dbReference type="SAM" id="Phobius"/>
    </source>
</evidence>
<evidence type="ECO:0000313" key="11">
    <source>
        <dbReference type="Proteomes" id="UP000248333"/>
    </source>
</evidence>
<gene>
    <name evidence="10" type="ORF">C7C45_18470</name>
</gene>
<keyword evidence="6 8" id="KW-0472">Membrane</keyword>
<evidence type="ECO:0000256" key="1">
    <source>
        <dbReference type="ARBA" id="ARBA00004651"/>
    </source>
</evidence>
<dbReference type="RefSeq" id="WP_110564924.1">
    <property type="nucleotide sequence ID" value="NZ_PYBV01000022.1"/>
</dbReference>
<dbReference type="InterPro" id="IPR011701">
    <property type="entry name" value="MFS"/>
</dbReference>
<dbReference type="InterPro" id="IPR051788">
    <property type="entry name" value="MFS_Transporter"/>
</dbReference>
<dbReference type="Proteomes" id="UP000248333">
    <property type="component" value="Unassembled WGS sequence"/>
</dbReference>
<feature type="transmembrane region" description="Helical" evidence="8">
    <location>
        <begin position="135"/>
        <end position="157"/>
    </location>
</feature>
<feature type="domain" description="Major facilitator superfamily (MFS) profile" evidence="9">
    <location>
        <begin position="12"/>
        <end position="400"/>
    </location>
</feature>
<evidence type="ECO:0000256" key="4">
    <source>
        <dbReference type="ARBA" id="ARBA00022692"/>
    </source>
</evidence>
<protein>
    <submittedName>
        <fullName evidence="10">MFS transporter</fullName>
    </submittedName>
</protein>
<feature type="transmembrane region" description="Helical" evidence="8">
    <location>
        <begin position="163"/>
        <end position="183"/>
    </location>
</feature>
<feature type="transmembrane region" description="Helical" evidence="8">
    <location>
        <begin position="47"/>
        <end position="68"/>
    </location>
</feature>
<dbReference type="GO" id="GO:0005886">
    <property type="term" value="C:plasma membrane"/>
    <property type="evidence" value="ECO:0007669"/>
    <property type="project" value="UniProtKB-SubCell"/>
</dbReference>
<feature type="region of interest" description="Disordered" evidence="7">
    <location>
        <begin position="404"/>
        <end position="436"/>
    </location>
</feature>
<dbReference type="InterPro" id="IPR020846">
    <property type="entry name" value="MFS_dom"/>
</dbReference>
<feature type="transmembrane region" description="Helical" evidence="8">
    <location>
        <begin position="379"/>
        <end position="397"/>
    </location>
</feature>
<dbReference type="EMBL" id="PYBV01000022">
    <property type="protein sequence ID" value="PYC68448.1"/>
    <property type="molecule type" value="Genomic_DNA"/>
</dbReference>
<dbReference type="Pfam" id="PF07690">
    <property type="entry name" value="MFS_1"/>
    <property type="match status" value="1"/>
</dbReference>
<feature type="transmembrane region" description="Helical" evidence="8">
    <location>
        <begin position="99"/>
        <end position="123"/>
    </location>
</feature>
<accession>A0A318NI62</accession>
<feature type="transmembrane region" description="Helical" evidence="8">
    <location>
        <begin position="286"/>
        <end position="308"/>
    </location>
</feature>
<comment type="subcellular location">
    <subcellularLocation>
        <location evidence="1">Cell membrane</location>
        <topology evidence="1">Multi-pass membrane protein</topology>
    </subcellularLocation>
</comment>
<evidence type="ECO:0000256" key="3">
    <source>
        <dbReference type="ARBA" id="ARBA00022448"/>
    </source>
</evidence>
<organism evidence="10 11">
    <name type="scientific">Micromonospora arborensis</name>
    <dbReference type="NCBI Taxonomy" id="2116518"/>
    <lineage>
        <taxon>Bacteria</taxon>
        <taxon>Bacillati</taxon>
        <taxon>Actinomycetota</taxon>
        <taxon>Actinomycetes</taxon>
        <taxon>Micromonosporales</taxon>
        <taxon>Micromonosporaceae</taxon>
        <taxon>Micromonospora</taxon>
    </lineage>
</organism>
<feature type="transmembrane region" description="Helical" evidence="8">
    <location>
        <begin position="223"/>
        <end position="250"/>
    </location>
</feature>
<reference evidence="10 11" key="1">
    <citation type="submission" date="2018-03" db="EMBL/GenBank/DDBJ databases">
        <title>Bioinformatic expansion and discovery of thiopeptide antibiotics.</title>
        <authorList>
            <person name="Schwalen C.J."/>
            <person name="Hudson G.A."/>
            <person name="Mitchell D.A."/>
        </authorList>
    </citation>
    <scope>NUCLEOTIDE SEQUENCE [LARGE SCALE GENOMIC DNA]</scope>
    <source>
        <strain evidence="10 11">NRRL 8041</strain>
    </source>
</reference>
<dbReference type="PROSITE" id="PS50850">
    <property type="entry name" value="MFS"/>
    <property type="match status" value="1"/>
</dbReference>
<evidence type="ECO:0000256" key="5">
    <source>
        <dbReference type="ARBA" id="ARBA00022989"/>
    </source>
</evidence>
<dbReference type="PANTHER" id="PTHR23514">
    <property type="entry name" value="BYPASS OF STOP CODON PROTEIN 6"/>
    <property type="match status" value="1"/>
</dbReference>
<dbReference type="SUPFAM" id="SSF103473">
    <property type="entry name" value="MFS general substrate transporter"/>
    <property type="match status" value="1"/>
</dbReference>
<keyword evidence="4 8" id="KW-0812">Transmembrane</keyword>
<evidence type="ECO:0000256" key="7">
    <source>
        <dbReference type="SAM" id="MobiDB-lite"/>
    </source>
</evidence>
<dbReference type="OrthoDB" id="9795150at2"/>
<feature type="transmembrane region" description="Helical" evidence="8">
    <location>
        <begin position="256"/>
        <end position="274"/>
    </location>
</feature>
<keyword evidence="11" id="KW-1185">Reference proteome</keyword>
<comment type="similarity">
    <text evidence="2">Belongs to the major facilitator superfamily.</text>
</comment>
<dbReference type="InterPro" id="IPR036259">
    <property type="entry name" value="MFS_trans_sf"/>
</dbReference>
<comment type="caution">
    <text evidence="10">The sequence shown here is derived from an EMBL/GenBank/DDBJ whole genome shotgun (WGS) entry which is preliminary data.</text>
</comment>
<evidence type="ECO:0000256" key="2">
    <source>
        <dbReference type="ARBA" id="ARBA00008335"/>
    </source>
</evidence>
<evidence type="ECO:0000259" key="9">
    <source>
        <dbReference type="PROSITE" id="PS50850"/>
    </source>
</evidence>
<keyword evidence="3" id="KW-0813">Transport</keyword>
<evidence type="ECO:0000256" key="6">
    <source>
        <dbReference type="ARBA" id="ARBA00023136"/>
    </source>
</evidence>
<feature type="transmembrane region" description="Helical" evidence="8">
    <location>
        <begin position="75"/>
        <end position="93"/>
    </location>
</feature>
<feature type="transmembrane region" description="Helical" evidence="8">
    <location>
        <begin position="350"/>
        <end position="373"/>
    </location>
</feature>
<dbReference type="Gene3D" id="1.20.1250.20">
    <property type="entry name" value="MFS general substrate transporter like domains"/>
    <property type="match status" value="2"/>
</dbReference>
<sequence length="436" mass="43523">MSTAPPRPRASLLLLAYLAFVSLGLPDGLLGVAWPSIRGDFGVPTEAVGWVLTAATVGYLTSSVLAGFTLARVGVGALLAGSTLLASLALTGYSLSPVLAVLVGCALLLGLGSGAVDSGLNAYAAGAFGARHMNWLHAFFGLGVAIGPLIMTGVLSAGLAWRWGYGIVAAAQLVLAIAFALTVRAWHRGATTEPGQTETAPADAGAETSPAVRVPIRATLRLAAVWSGTLAFVLYVAIEVSAGLWAFLLLTEGRDLSATVAGGCVSAYWASLFVGRVVQGVVAERLGAATVLRVSLAGMAVGAALIAVPGPAALAVLGLVVVGFAAAPVFPLLTLTTAERVGAAHADRAIGLQIGAAGVGAALVPGGLGVLIGHTSVEVLGSALVVLALALIALYEWGARRSTGRPAAEPVAPPVPAQPGGEDQTSGPVRPVVDGR</sequence>
<proteinExistence type="inferred from homology"/>